<dbReference type="InterPro" id="IPR001910">
    <property type="entry name" value="Inosine/uridine_hydrolase_dom"/>
</dbReference>
<dbReference type="EMBL" id="LVKI01000019">
    <property type="protein sequence ID" value="OAQ07965.1"/>
    <property type="molecule type" value="Genomic_DNA"/>
</dbReference>
<keyword evidence="2" id="KW-0326">Glycosidase</keyword>
<reference evidence="5" key="1">
    <citation type="submission" date="2016-03" db="EMBL/GenBank/DDBJ databases">
        <authorList>
            <person name="Johnson T.J."/>
            <person name="Youmans B."/>
            <person name="Case K."/>
            <person name="Noll S."/>
        </authorList>
    </citation>
    <scope>NUCLEOTIDE SEQUENCE [LARGE SCALE GENOMIC DNA]</scope>
    <source>
        <strain evidence="5">UMNLAv8</strain>
    </source>
</reference>
<dbReference type="Proteomes" id="UP000078520">
    <property type="component" value="Unassembled WGS sequence"/>
</dbReference>
<dbReference type="SUPFAM" id="SSF53590">
    <property type="entry name" value="Nucleoside hydrolase"/>
    <property type="match status" value="1"/>
</dbReference>
<dbReference type="GO" id="GO:0005829">
    <property type="term" value="C:cytosol"/>
    <property type="evidence" value="ECO:0007669"/>
    <property type="project" value="TreeGrafter"/>
</dbReference>
<accession>A0A179CAI9</accession>
<organism evidence="4 5">
    <name type="scientific">Ligilactobacillus aviarius</name>
    <dbReference type="NCBI Taxonomy" id="1606"/>
    <lineage>
        <taxon>Bacteria</taxon>
        <taxon>Bacillati</taxon>
        <taxon>Bacillota</taxon>
        <taxon>Bacilli</taxon>
        <taxon>Lactobacillales</taxon>
        <taxon>Lactobacillaceae</taxon>
        <taxon>Ligilactobacillus</taxon>
    </lineage>
</organism>
<dbReference type="PANTHER" id="PTHR12304">
    <property type="entry name" value="INOSINE-URIDINE PREFERRING NUCLEOSIDE HYDROLASE"/>
    <property type="match status" value="1"/>
</dbReference>
<evidence type="ECO:0000313" key="5">
    <source>
        <dbReference type="Proteomes" id="UP000078520"/>
    </source>
</evidence>
<gene>
    <name evidence="4" type="ORF">A3O14_04975</name>
</gene>
<dbReference type="OrthoDB" id="9797882at2"/>
<dbReference type="CDD" id="cd02651">
    <property type="entry name" value="nuc_hydro_IU_UC_XIUA"/>
    <property type="match status" value="1"/>
</dbReference>
<dbReference type="RefSeq" id="WP_064208732.1">
    <property type="nucleotide sequence ID" value="NZ_LVKC01000005.1"/>
</dbReference>
<dbReference type="Pfam" id="PF01156">
    <property type="entry name" value="IU_nuc_hydro"/>
    <property type="match status" value="1"/>
</dbReference>
<proteinExistence type="predicted"/>
<feature type="domain" description="Inosine/uridine-preferring nucleoside hydrolase" evidence="3">
    <location>
        <begin position="6"/>
        <end position="301"/>
    </location>
</feature>
<dbReference type="AlphaFoldDB" id="A0A179CAI9"/>
<dbReference type="InterPro" id="IPR023186">
    <property type="entry name" value="IUNH"/>
</dbReference>
<protein>
    <submittedName>
        <fullName evidence="4">Pyrimidine-specific ribonucleoside hydrolase RihA</fullName>
    </submittedName>
</protein>
<keyword evidence="1 4" id="KW-0378">Hydrolase</keyword>
<name>A0A179CAI9_9LACO</name>
<dbReference type="GO" id="GO:0008477">
    <property type="term" value="F:purine nucleosidase activity"/>
    <property type="evidence" value="ECO:0007669"/>
    <property type="project" value="TreeGrafter"/>
</dbReference>
<evidence type="ECO:0000259" key="3">
    <source>
        <dbReference type="Pfam" id="PF01156"/>
    </source>
</evidence>
<dbReference type="GO" id="GO:0006152">
    <property type="term" value="P:purine nucleoside catabolic process"/>
    <property type="evidence" value="ECO:0007669"/>
    <property type="project" value="TreeGrafter"/>
</dbReference>
<dbReference type="Gene3D" id="3.90.245.10">
    <property type="entry name" value="Ribonucleoside hydrolase-like"/>
    <property type="match status" value="1"/>
</dbReference>
<dbReference type="NCBIfam" id="NF007761">
    <property type="entry name" value="PRK10443.1"/>
    <property type="match status" value="1"/>
</dbReference>
<sequence length="312" mass="33904">MKPEKIILDCDPGHDDALALTMAVASEQIELLGVTTSAGNQTPDKTLNNALRMLTLLGATNILVAGGNHRPLMRNLKIADYVHGETGLDGADLPEPAFEPVHQPAVELIADILRTQTEPITLVVTGPMTNIALFLRVHPELENKIKQIVFMGGAAGQGNVHPTTEFNMAVDPEAAKMVVNEGIPLVMAGLNVTLKAQICPDDLEKIRQINNPVAQAITGQMEFYGKWYGQDEFGLAGTPVHDPCTIAYLLKPEIFESHSAFLDVETQGQLTAGETVVDFAGLMNRKPNAKVLMDLNRQRFVGLITDLLHQFD</sequence>
<evidence type="ECO:0000256" key="2">
    <source>
        <dbReference type="ARBA" id="ARBA00023295"/>
    </source>
</evidence>
<evidence type="ECO:0000313" key="4">
    <source>
        <dbReference type="EMBL" id="OAQ07965.1"/>
    </source>
</evidence>
<comment type="caution">
    <text evidence="4">The sequence shown here is derived from an EMBL/GenBank/DDBJ whole genome shotgun (WGS) entry which is preliminary data.</text>
</comment>
<dbReference type="PANTHER" id="PTHR12304:SF4">
    <property type="entry name" value="URIDINE NUCLEOSIDASE"/>
    <property type="match status" value="1"/>
</dbReference>
<evidence type="ECO:0000256" key="1">
    <source>
        <dbReference type="ARBA" id="ARBA00022801"/>
    </source>
</evidence>
<dbReference type="InterPro" id="IPR036452">
    <property type="entry name" value="Ribo_hydro-like"/>
</dbReference>